<reference evidence="15" key="1">
    <citation type="journal article" date="2019" name="Int. J. Syst. Evol. Microbiol.">
        <title>The Global Catalogue of Microorganisms (GCM) 10K type strain sequencing project: providing services to taxonomists for standard genome sequencing and annotation.</title>
        <authorList>
            <consortium name="The Broad Institute Genomics Platform"/>
            <consortium name="The Broad Institute Genome Sequencing Center for Infectious Disease"/>
            <person name="Wu L."/>
            <person name="Ma J."/>
        </authorList>
    </citation>
    <scope>NUCLEOTIDE SEQUENCE [LARGE SCALE GENOMIC DNA]</scope>
    <source>
        <strain evidence="15">CECT 7698</strain>
    </source>
</reference>
<keyword evidence="8 12" id="KW-0862">Zinc</keyword>
<dbReference type="PANTHER" id="PTHR11644">
    <property type="entry name" value="CYTIDINE DEAMINASE"/>
    <property type="match status" value="1"/>
</dbReference>
<organism evidence="14 15">
    <name type="scientific">Litchfieldella rifensis</name>
    <dbReference type="NCBI Taxonomy" id="762643"/>
    <lineage>
        <taxon>Bacteria</taxon>
        <taxon>Pseudomonadati</taxon>
        <taxon>Pseudomonadota</taxon>
        <taxon>Gammaproteobacteria</taxon>
        <taxon>Oceanospirillales</taxon>
        <taxon>Halomonadaceae</taxon>
        <taxon>Litchfieldella</taxon>
    </lineage>
</organism>
<dbReference type="Gene3D" id="3.40.140.10">
    <property type="entry name" value="Cytidine Deaminase, domain 2"/>
    <property type="match status" value="1"/>
</dbReference>
<dbReference type="InterPro" id="IPR016192">
    <property type="entry name" value="APOBEC/CMP_deaminase_Zn-bd"/>
</dbReference>
<proteinExistence type="inferred from homology"/>
<dbReference type="PROSITE" id="PS51747">
    <property type="entry name" value="CYT_DCMP_DEAMINASES_2"/>
    <property type="match status" value="1"/>
</dbReference>
<evidence type="ECO:0000256" key="6">
    <source>
        <dbReference type="ARBA" id="ARBA00022723"/>
    </source>
</evidence>
<keyword evidence="7 12" id="KW-0378">Hydrolase</keyword>
<dbReference type="PROSITE" id="PS00903">
    <property type="entry name" value="CYT_DCMP_DEAMINASES_1"/>
    <property type="match status" value="1"/>
</dbReference>
<comment type="catalytic activity">
    <reaction evidence="10 12">
        <text>2'-deoxycytidine + H2O + H(+) = 2'-deoxyuridine + NH4(+)</text>
        <dbReference type="Rhea" id="RHEA:13433"/>
        <dbReference type="ChEBI" id="CHEBI:15377"/>
        <dbReference type="ChEBI" id="CHEBI:15378"/>
        <dbReference type="ChEBI" id="CHEBI:15698"/>
        <dbReference type="ChEBI" id="CHEBI:16450"/>
        <dbReference type="ChEBI" id="CHEBI:28938"/>
        <dbReference type="EC" id="3.5.4.5"/>
    </reaction>
</comment>
<name>A0ABV7LIA6_9GAMM</name>
<dbReference type="NCBIfam" id="TIGR01354">
    <property type="entry name" value="cyt_deam_tetra"/>
    <property type="match status" value="1"/>
</dbReference>
<evidence type="ECO:0000256" key="1">
    <source>
        <dbReference type="ARBA" id="ARBA00001947"/>
    </source>
</evidence>
<evidence type="ECO:0000256" key="4">
    <source>
        <dbReference type="ARBA" id="ARBA00012783"/>
    </source>
</evidence>
<dbReference type="InterPro" id="IPR016193">
    <property type="entry name" value="Cytidine_deaminase-like"/>
</dbReference>
<feature type="domain" description="CMP/dCMP-type deaminase" evidence="13">
    <location>
        <begin position="4"/>
        <end position="131"/>
    </location>
</feature>
<evidence type="ECO:0000256" key="12">
    <source>
        <dbReference type="RuleBase" id="RU364006"/>
    </source>
</evidence>
<evidence type="ECO:0000256" key="8">
    <source>
        <dbReference type="ARBA" id="ARBA00022833"/>
    </source>
</evidence>
<comment type="cofactor">
    <cofactor evidence="1 12">
        <name>Zn(2+)</name>
        <dbReference type="ChEBI" id="CHEBI:29105"/>
    </cofactor>
</comment>
<keyword evidence="15" id="KW-1185">Reference proteome</keyword>
<gene>
    <name evidence="14" type="primary">cdd</name>
    <name evidence="14" type="ORF">ACFOEV_01325</name>
</gene>
<sequence length="141" mass="15297">MTHPIPHELHRQLLAVRDNAYVPYSGHPVGAALESSDGQLFYGCNVEIANYKGLCAEASAIAAMVSSGRQAISALYVIGPGDHLCTPCGDCRQRIREFASTATRIHVLDGRGEWLKSYSMDELLPDSFGPENLGRPSSLRP</sequence>
<comment type="function">
    <text evidence="2 12">This enzyme scavenges exogenous and endogenous cytidine and 2'-deoxycytidine for UMP synthesis.</text>
</comment>
<comment type="caution">
    <text evidence="14">The sequence shown here is derived from an EMBL/GenBank/DDBJ whole genome shotgun (WGS) entry which is preliminary data.</text>
</comment>
<dbReference type="SUPFAM" id="SSF53927">
    <property type="entry name" value="Cytidine deaminase-like"/>
    <property type="match status" value="1"/>
</dbReference>
<protein>
    <recommendedName>
        <fullName evidence="5 12">Cytidine deaminase</fullName>
        <ecNumber evidence="4 12">3.5.4.5</ecNumber>
    </recommendedName>
    <alternativeName>
        <fullName evidence="9 12">Cytidine aminohydrolase</fullName>
    </alternativeName>
</protein>
<dbReference type="NCBIfam" id="NF004064">
    <property type="entry name" value="PRK05578.1"/>
    <property type="match status" value="1"/>
</dbReference>
<dbReference type="Proteomes" id="UP001595579">
    <property type="component" value="Unassembled WGS sequence"/>
</dbReference>
<dbReference type="PANTHER" id="PTHR11644:SF2">
    <property type="entry name" value="CYTIDINE DEAMINASE"/>
    <property type="match status" value="1"/>
</dbReference>
<accession>A0ABV7LIA6</accession>
<dbReference type="EC" id="3.5.4.5" evidence="4 12"/>
<evidence type="ECO:0000256" key="7">
    <source>
        <dbReference type="ARBA" id="ARBA00022801"/>
    </source>
</evidence>
<evidence type="ECO:0000256" key="10">
    <source>
        <dbReference type="ARBA" id="ARBA00049252"/>
    </source>
</evidence>
<evidence type="ECO:0000256" key="11">
    <source>
        <dbReference type="ARBA" id="ARBA00049558"/>
    </source>
</evidence>
<dbReference type="InterPro" id="IPR050202">
    <property type="entry name" value="Cyt/Deoxycyt_deaminase"/>
</dbReference>
<evidence type="ECO:0000256" key="3">
    <source>
        <dbReference type="ARBA" id="ARBA00006576"/>
    </source>
</evidence>
<evidence type="ECO:0000313" key="15">
    <source>
        <dbReference type="Proteomes" id="UP001595579"/>
    </source>
</evidence>
<dbReference type="EMBL" id="JBHRUG010000002">
    <property type="protein sequence ID" value="MFC3282249.1"/>
    <property type="molecule type" value="Genomic_DNA"/>
</dbReference>
<evidence type="ECO:0000313" key="14">
    <source>
        <dbReference type="EMBL" id="MFC3282249.1"/>
    </source>
</evidence>
<dbReference type="Pfam" id="PF00383">
    <property type="entry name" value="dCMP_cyt_deam_1"/>
    <property type="match status" value="1"/>
</dbReference>
<keyword evidence="6 12" id="KW-0479">Metal-binding</keyword>
<evidence type="ECO:0000256" key="5">
    <source>
        <dbReference type="ARBA" id="ARBA00018266"/>
    </source>
</evidence>
<dbReference type="RefSeq" id="WP_386770815.1">
    <property type="nucleotide sequence ID" value="NZ_JBHRUG010000002.1"/>
</dbReference>
<dbReference type="GO" id="GO:0004126">
    <property type="term" value="F:cytidine deaminase activity"/>
    <property type="evidence" value="ECO:0007669"/>
    <property type="project" value="UniProtKB-EC"/>
</dbReference>
<comment type="catalytic activity">
    <reaction evidence="11 12">
        <text>cytidine + H2O + H(+) = uridine + NH4(+)</text>
        <dbReference type="Rhea" id="RHEA:16069"/>
        <dbReference type="ChEBI" id="CHEBI:15377"/>
        <dbReference type="ChEBI" id="CHEBI:15378"/>
        <dbReference type="ChEBI" id="CHEBI:16704"/>
        <dbReference type="ChEBI" id="CHEBI:17562"/>
        <dbReference type="ChEBI" id="CHEBI:28938"/>
        <dbReference type="EC" id="3.5.4.5"/>
    </reaction>
</comment>
<evidence type="ECO:0000256" key="2">
    <source>
        <dbReference type="ARBA" id="ARBA00003949"/>
    </source>
</evidence>
<evidence type="ECO:0000256" key="9">
    <source>
        <dbReference type="ARBA" id="ARBA00032005"/>
    </source>
</evidence>
<dbReference type="InterPro" id="IPR006262">
    <property type="entry name" value="Cyt_deam_tetra"/>
</dbReference>
<comment type="similarity">
    <text evidence="3 12">Belongs to the cytidine and deoxycytidylate deaminase family.</text>
</comment>
<dbReference type="InterPro" id="IPR002125">
    <property type="entry name" value="CMP_dCMP_dom"/>
</dbReference>
<evidence type="ECO:0000259" key="13">
    <source>
        <dbReference type="PROSITE" id="PS51747"/>
    </source>
</evidence>
<dbReference type="CDD" id="cd01283">
    <property type="entry name" value="cytidine_deaminase"/>
    <property type="match status" value="1"/>
</dbReference>